<evidence type="ECO:0000313" key="6">
    <source>
        <dbReference type="Proteomes" id="UP001321861"/>
    </source>
</evidence>
<evidence type="ECO:0000313" key="5">
    <source>
        <dbReference type="EMBL" id="BDR59248.1"/>
    </source>
</evidence>
<dbReference type="SMART" id="SM00866">
    <property type="entry name" value="UTRA"/>
    <property type="match status" value="1"/>
</dbReference>
<keyword evidence="3" id="KW-0804">Transcription</keyword>
<dbReference type="SMART" id="SM00345">
    <property type="entry name" value="HTH_GNTR"/>
    <property type="match status" value="1"/>
</dbReference>
<dbReference type="PRINTS" id="PR00035">
    <property type="entry name" value="HTHGNTR"/>
</dbReference>
<dbReference type="Pfam" id="PF07702">
    <property type="entry name" value="UTRA"/>
    <property type="match status" value="1"/>
</dbReference>
<feature type="domain" description="HTH gntR-type" evidence="4">
    <location>
        <begin position="6"/>
        <end position="74"/>
    </location>
</feature>
<organism evidence="5 6">
    <name type="scientific">Xylocopilactobacillus apicola</name>
    <dbReference type="NCBI Taxonomy" id="2932184"/>
    <lineage>
        <taxon>Bacteria</taxon>
        <taxon>Bacillati</taxon>
        <taxon>Bacillota</taxon>
        <taxon>Bacilli</taxon>
        <taxon>Lactobacillales</taxon>
        <taxon>Lactobacillaceae</taxon>
        <taxon>Xylocopilactobacillus</taxon>
    </lineage>
</organism>
<dbReference type="GO" id="GO:0003677">
    <property type="term" value="F:DNA binding"/>
    <property type="evidence" value="ECO:0007669"/>
    <property type="project" value="UniProtKB-KW"/>
</dbReference>
<dbReference type="InterPro" id="IPR028978">
    <property type="entry name" value="Chorismate_lyase_/UTRA_dom_sf"/>
</dbReference>
<dbReference type="AlphaFoldDB" id="A0AAU9D6S3"/>
<proteinExistence type="predicted"/>
<dbReference type="GO" id="GO:0003700">
    <property type="term" value="F:DNA-binding transcription factor activity"/>
    <property type="evidence" value="ECO:0007669"/>
    <property type="project" value="InterPro"/>
</dbReference>
<protein>
    <submittedName>
        <fullName evidence="5">GntR family transcriptional regulator</fullName>
    </submittedName>
</protein>
<evidence type="ECO:0000256" key="1">
    <source>
        <dbReference type="ARBA" id="ARBA00023015"/>
    </source>
</evidence>
<evidence type="ECO:0000256" key="3">
    <source>
        <dbReference type="ARBA" id="ARBA00023163"/>
    </source>
</evidence>
<dbReference type="PANTHER" id="PTHR44846:SF1">
    <property type="entry name" value="MANNOSYL-D-GLYCERATE TRANSPORT_METABOLISM SYSTEM REPRESSOR MNGR-RELATED"/>
    <property type="match status" value="1"/>
</dbReference>
<dbReference type="Gene3D" id="1.10.10.10">
    <property type="entry name" value="Winged helix-like DNA-binding domain superfamily/Winged helix DNA-binding domain"/>
    <property type="match status" value="1"/>
</dbReference>
<gene>
    <name evidence="5" type="ORF">XA3_16890</name>
</gene>
<keyword evidence="1" id="KW-0805">Transcription regulation</keyword>
<dbReference type="SUPFAM" id="SSF64288">
    <property type="entry name" value="Chorismate lyase-like"/>
    <property type="match status" value="1"/>
</dbReference>
<dbReference type="GO" id="GO:0045892">
    <property type="term" value="P:negative regulation of DNA-templated transcription"/>
    <property type="evidence" value="ECO:0007669"/>
    <property type="project" value="TreeGrafter"/>
</dbReference>
<dbReference type="PROSITE" id="PS50949">
    <property type="entry name" value="HTH_GNTR"/>
    <property type="match status" value="1"/>
</dbReference>
<keyword evidence="6" id="KW-1185">Reference proteome</keyword>
<dbReference type="Gene3D" id="3.40.1410.10">
    <property type="entry name" value="Chorismate lyase-like"/>
    <property type="match status" value="1"/>
</dbReference>
<sequence>MYNMSEPAYIRIYNDIRKKIEVNDWHVGQKLPSERALAKEYQVSRMTLRQAIQFLVRNGLLVRRVGAGTFVANKKVQEKMEGVTGFSEIIKAQGKTPSFKTVSFVEVVPNDTEKEVLQLKASDKIMRIERIRFGDEIPICFEVAAVPLNFIAGAKKSEIVNSLYSAVQQSTGQRIGRAEQNVTAVLSNEKISGYLEIPYSSAILKLQQVSYLDDDQPFELVIAQYAGDRFEFYLERRNTF</sequence>
<keyword evidence="2" id="KW-0238">DNA-binding</keyword>
<dbReference type="InterPro" id="IPR036388">
    <property type="entry name" value="WH-like_DNA-bd_sf"/>
</dbReference>
<dbReference type="InterPro" id="IPR036390">
    <property type="entry name" value="WH_DNA-bd_sf"/>
</dbReference>
<accession>A0AAU9D6S3</accession>
<dbReference type="FunFam" id="1.10.10.10:FF:000079">
    <property type="entry name" value="GntR family transcriptional regulator"/>
    <property type="match status" value="1"/>
</dbReference>
<dbReference type="PANTHER" id="PTHR44846">
    <property type="entry name" value="MANNOSYL-D-GLYCERATE TRANSPORT/METABOLISM SYSTEM REPRESSOR MNGR-RELATED"/>
    <property type="match status" value="1"/>
</dbReference>
<evidence type="ECO:0000256" key="2">
    <source>
        <dbReference type="ARBA" id="ARBA00023125"/>
    </source>
</evidence>
<dbReference type="InterPro" id="IPR000524">
    <property type="entry name" value="Tscrpt_reg_HTH_GntR"/>
</dbReference>
<dbReference type="InterPro" id="IPR050679">
    <property type="entry name" value="Bact_HTH_transcr_reg"/>
</dbReference>
<evidence type="ECO:0000259" key="4">
    <source>
        <dbReference type="PROSITE" id="PS50949"/>
    </source>
</evidence>
<dbReference type="Pfam" id="PF00392">
    <property type="entry name" value="GntR"/>
    <property type="match status" value="1"/>
</dbReference>
<dbReference type="InterPro" id="IPR011663">
    <property type="entry name" value="UTRA"/>
</dbReference>
<dbReference type="KEGG" id="xap:XA3_16890"/>
<reference evidence="5 6" key="1">
    <citation type="journal article" date="2023" name="Microbiol. Spectr.">
        <title>Symbiosis of Carpenter Bees with Uncharacterized Lactic Acid Bacteria Showing NAD Auxotrophy.</title>
        <authorList>
            <person name="Kawasaki S."/>
            <person name="Ozawa K."/>
            <person name="Mori T."/>
            <person name="Yamamoto A."/>
            <person name="Ito M."/>
            <person name="Ohkuma M."/>
            <person name="Sakamoto M."/>
            <person name="Matsutani M."/>
        </authorList>
    </citation>
    <scope>NUCLEOTIDE SEQUENCE [LARGE SCALE GENOMIC DNA]</scope>
    <source>
        <strain evidence="5 6">XA3</strain>
    </source>
</reference>
<dbReference type="EMBL" id="AP026802">
    <property type="protein sequence ID" value="BDR59248.1"/>
    <property type="molecule type" value="Genomic_DNA"/>
</dbReference>
<dbReference type="Proteomes" id="UP001321861">
    <property type="component" value="Chromosome"/>
</dbReference>
<dbReference type="SUPFAM" id="SSF46785">
    <property type="entry name" value="Winged helix' DNA-binding domain"/>
    <property type="match status" value="1"/>
</dbReference>
<dbReference type="CDD" id="cd07377">
    <property type="entry name" value="WHTH_GntR"/>
    <property type="match status" value="1"/>
</dbReference>
<name>A0AAU9D6S3_9LACO</name>